<keyword evidence="4" id="KW-0479">Metal-binding</keyword>
<name>A0A832WK47_PYRHR</name>
<reference evidence="8" key="1">
    <citation type="journal article" date="2020" name="bioRxiv">
        <title>A rank-normalized archaeal taxonomy based on genome phylogeny resolves widespread incomplete and uneven classifications.</title>
        <authorList>
            <person name="Rinke C."/>
            <person name="Chuvochina M."/>
            <person name="Mussig A.J."/>
            <person name="Chaumeil P.-A."/>
            <person name="Waite D.W."/>
            <person name="Whitman W.B."/>
            <person name="Parks D.H."/>
            <person name="Hugenholtz P."/>
        </authorList>
    </citation>
    <scope>NUCLEOTIDE SEQUENCE</scope>
    <source>
        <strain evidence="8">UBA8834</strain>
    </source>
</reference>
<dbReference type="Gene3D" id="3.20.20.70">
    <property type="entry name" value="Aldolase class I"/>
    <property type="match status" value="1"/>
</dbReference>
<evidence type="ECO:0000313" key="8">
    <source>
        <dbReference type="EMBL" id="HII61957.1"/>
    </source>
</evidence>
<protein>
    <submittedName>
        <fullName evidence="8">Radical SAM protein</fullName>
    </submittedName>
</protein>
<dbReference type="GeneID" id="1443306"/>
<evidence type="ECO:0000256" key="2">
    <source>
        <dbReference type="ARBA" id="ARBA00022485"/>
    </source>
</evidence>
<dbReference type="PANTHER" id="PTHR43787:SF11">
    <property type="entry name" value="UPF0026 PROTEIN SLR1464"/>
    <property type="match status" value="1"/>
</dbReference>
<evidence type="ECO:0000256" key="1">
    <source>
        <dbReference type="ARBA" id="ARBA00001966"/>
    </source>
</evidence>
<dbReference type="CDD" id="cd01335">
    <property type="entry name" value="Radical_SAM"/>
    <property type="match status" value="1"/>
</dbReference>
<evidence type="ECO:0000256" key="5">
    <source>
        <dbReference type="ARBA" id="ARBA00023004"/>
    </source>
</evidence>
<dbReference type="Pfam" id="PF04055">
    <property type="entry name" value="Radical_SAM"/>
    <property type="match status" value="1"/>
</dbReference>
<dbReference type="GO" id="GO:0046872">
    <property type="term" value="F:metal ion binding"/>
    <property type="evidence" value="ECO:0007669"/>
    <property type="project" value="UniProtKB-KW"/>
</dbReference>
<evidence type="ECO:0000313" key="9">
    <source>
        <dbReference type="Proteomes" id="UP000617544"/>
    </source>
</evidence>
<keyword evidence="6" id="KW-0411">Iron-sulfur</keyword>
<sequence length="309" mass="35387">MLAFGPVPSRRLGRSLGVNNIPAKICSYACVYCQIGKTLKMEVERRKFYEPERIYNDVSAKVKSGERIDYITFVPDGEPTLDINLGKEAEMLRDFGIKLAILTNSSLIWREDVREDLMNFDLVSLKLDAVSDDIWRKVNRPHKSLSLEKILEGMLDFRKEFKGTIITETMLINIDYGEELEKIATFLKELKPDKAYIAIPTRPPAESWVKPASEVIINKAYQLFSEALGEERVEYLIGYEGNAFAFTGNVEEDLLSITAVHPMREEAVRELLRKAGASWDVVEKMIKEGKLIELEYNGKKFYMRKLGSR</sequence>
<dbReference type="RefSeq" id="WP_010885071.1">
    <property type="nucleotide sequence ID" value="NZ_DUJN01000008.1"/>
</dbReference>
<dbReference type="OMA" id="SCGIDEL"/>
<evidence type="ECO:0000256" key="3">
    <source>
        <dbReference type="ARBA" id="ARBA00022691"/>
    </source>
</evidence>
<dbReference type="GO" id="GO:0051539">
    <property type="term" value="F:4 iron, 4 sulfur cluster binding"/>
    <property type="evidence" value="ECO:0007669"/>
    <property type="project" value="UniProtKB-KW"/>
</dbReference>
<dbReference type="PROSITE" id="PS51918">
    <property type="entry name" value="RADICAL_SAM"/>
    <property type="match status" value="1"/>
</dbReference>
<dbReference type="PANTHER" id="PTHR43787">
    <property type="entry name" value="FEMO COFACTOR BIOSYNTHESIS PROTEIN NIFB-RELATED"/>
    <property type="match status" value="1"/>
</dbReference>
<organism evidence="8 9">
    <name type="scientific">Pyrococcus horikoshii</name>
    <dbReference type="NCBI Taxonomy" id="53953"/>
    <lineage>
        <taxon>Archaea</taxon>
        <taxon>Methanobacteriati</taxon>
        <taxon>Methanobacteriota</taxon>
        <taxon>Thermococci</taxon>
        <taxon>Thermococcales</taxon>
        <taxon>Thermococcaceae</taxon>
        <taxon>Pyrococcus</taxon>
    </lineage>
</organism>
<dbReference type="GO" id="GO:0003824">
    <property type="term" value="F:catalytic activity"/>
    <property type="evidence" value="ECO:0007669"/>
    <property type="project" value="InterPro"/>
</dbReference>
<dbReference type="Proteomes" id="UP000617544">
    <property type="component" value="Unassembled WGS sequence"/>
</dbReference>
<dbReference type="SFLD" id="SFLDS00029">
    <property type="entry name" value="Radical_SAM"/>
    <property type="match status" value="1"/>
</dbReference>
<proteinExistence type="predicted"/>
<dbReference type="EMBL" id="DUJN01000008">
    <property type="protein sequence ID" value="HII61957.1"/>
    <property type="molecule type" value="Genomic_DNA"/>
</dbReference>
<keyword evidence="3" id="KW-0949">S-adenosyl-L-methionine</keyword>
<dbReference type="InterPro" id="IPR058240">
    <property type="entry name" value="rSAM_sf"/>
</dbReference>
<comment type="caution">
    <text evidence="8">The sequence shown here is derived from an EMBL/GenBank/DDBJ whole genome shotgun (WGS) entry which is preliminary data.</text>
</comment>
<comment type="cofactor">
    <cofactor evidence="1">
        <name>[4Fe-4S] cluster</name>
        <dbReference type="ChEBI" id="CHEBI:49883"/>
    </cofactor>
</comment>
<dbReference type="InterPro" id="IPR007197">
    <property type="entry name" value="rSAM"/>
</dbReference>
<evidence type="ECO:0000256" key="6">
    <source>
        <dbReference type="ARBA" id="ARBA00023014"/>
    </source>
</evidence>
<dbReference type="SMART" id="SM00729">
    <property type="entry name" value="Elp3"/>
    <property type="match status" value="1"/>
</dbReference>
<evidence type="ECO:0000256" key="4">
    <source>
        <dbReference type="ARBA" id="ARBA00022723"/>
    </source>
</evidence>
<dbReference type="InterPro" id="IPR013785">
    <property type="entry name" value="Aldolase_TIM"/>
</dbReference>
<keyword evidence="5" id="KW-0408">Iron</keyword>
<accession>A0A832WK47</accession>
<gene>
    <name evidence="8" type="ORF">HA331_09535</name>
</gene>
<dbReference type="SUPFAM" id="SSF102114">
    <property type="entry name" value="Radical SAM enzymes"/>
    <property type="match status" value="1"/>
</dbReference>
<dbReference type="InterPro" id="IPR040084">
    <property type="entry name" value="GTPase_Obg"/>
</dbReference>
<dbReference type="SFLD" id="SFLDG01083">
    <property type="entry name" value="Uncharacterised_Radical_SAM_Su"/>
    <property type="match status" value="1"/>
</dbReference>
<keyword evidence="2" id="KW-0004">4Fe-4S</keyword>
<dbReference type="InterPro" id="IPR006638">
    <property type="entry name" value="Elp3/MiaA/NifB-like_rSAM"/>
</dbReference>
<dbReference type="AlphaFoldDB" id="A0A832WK47"/>
<feature type="domain" description="Radical SAM core" evidence="7">
    <location>
        <begin position="8"/>
        <end position="240"/>
    </location>
</feature>
<evidence type="ECO:0000259" key="7">
    <source>
        <dbReference type="PROSITE" id="PS51918"/>
    </source>
</evidence>